<evidence type="ECO:0000256" key="2">
    <source>
        <dbReference type="SAM" id="SignalP"/>
    </source>
</evidence>
<keyword evidence="4" id="KW-1185">Reference proteome</keyword>
<dbReference type="EMBL" id="CM007361">
    <property type="protein sequence ID" value="OIW18712.1"/>
    <property type="molecule type" value="Genomic_DNA"/>
</dbReference>
<organism evidence="3 4">
    <name type="scientific">Lupinus angustifolius</name>
    <name type="common">Narrow-leaved blue lupine</name>
    <dbReference type="NCBI Taxonomy" id="3871"/>
    <lineage>
        <taxon>Eukaryota</taxon>
        <taxon>Viridiplantae</taxon>
        <taxon>Streptophyta</taxon>
        <taxon>Embryophyta</taxon>
        <taxon>Tracheophyta</taxon>
        <taxon>Spermatophyta</taxon>
        <taxon>Magnoliopsida</taxon>
        <taxon>eudicotyledons</taxon>
        <taxon>Gunneridae</taxon>
        <taxon>Pentapetalae</taxon>
        <taxon>rosids</taxon>
        <taxon>fabids</taxon>
        <taxon>Fabales</taxon>
        <taxon>Fabaceae</taxon>
        <taxon>Papilionoideae</taxon>
        <taxon>50 kb inversion clade</taxon>
        <taxon>genistoids sensu lato</taxon>
        <taxon>core genistoids</taxon>
        <taxon>Genisteae</taxon>
        <taxon>Lupinus</taxon>
    </lineage>
</organism>
<gene>
    <name evidence="3" type="ORF">TanjilG_13464</name>
</gene>
<evidence type="ECO:0000313" key="3">
    <source>
        <dbReference type="EMBL" id="OIW18712.1"/>
    </source>
</evidence>
<dbReference type="Proteomes" id="UP000188354">
    <property type="component" value="Chromosome LG01"/>
</dbReference>
<evidence type="ECO:0000313" key="4">
    <source>
        <dbReference type="Proteomes" id="UP000188354"/>
    </source>
</evidence>
<evidence type="ECO:0000256" key="1">
    <source>
        <dbReference type="SAM" id="MobiDB-lite"/>
    </source>
</evidence>
<feature type="signal peptide" evidence="2">
    <location>
        <begin position="1"/>
        <end position="24"/>
    </location>
</feature>
<sequence>MRLQELILVMCLLFLACIGSNTMARKTLIVRNMVDGAKEKNTSVAVNDFHKCNHKNLLSCSENNNTTSNDKRVVPTGPNPLHNR</sequence>
<feature type="region of interest" description="Disordered" evidence="1">
    <location>
        <begin position="60"/>
        <end position="84"/>
    </location>
</feature>
<protein>
    <submittedName>
        <fullName evidence="3">Uncharacterized protein</fullName>
    </submittedName>
</protein>
<dbReference type="PROSITE" id="PS51257">
    <property type="entry name" value="PROKAR_LIPOPROTEIN"/>
    <property type="match status" value="1"/>
</dbReference>
<proteinExistence type="predicted"/>
<dbReference type="AlphaFoldDB" id="A0A4P1RUR7"/>
<reference evidence="3 4" key="1">
    <citation type="journal article" date="2017" name="Plant Biotechnol. J.">
        <title>A comprehensive draft genome sequence for lupin (Lupinus angustifolius), an emerging health food: insights into plant-microbe interactions and legume evolution.</title>
        <authorList>
            <person name="Hane J.K."/>
            <person name="Ming Y."/>
            <person name="Kamphuis L.G."/>
            <person name="Nelson M.N."/>
            <person name="Garg G."/>
            <person name="Atkins C.A."/>
            <person name="Bayer P.E."/>
            <person name="Bravo A."/>
            <person name="Bringans S."/>
            <person name="Cannon S."/>
            <person name="Edwards D."/>
            <person name="Foley R."/>
            <person name="Gao L.L."/>
            <person name="Harrison M.J."/>
            <person name="Huang W."/>
            <person name="Hurgobin B."/>
            <person name="Li S."/>
            <person name="Liu C.W."/>
            <person name="McGrath A."/>
            <person name="Morahan G."/>
            <person name="Murray J."/>
            <person name="Weller J."/>
            <person name="Jian J."/>
            <person name="Singh K.B."/>
        </authorList>
    </citation>
    <scope>NUCLEOTIDE SEQUENCE [LARGE SCALE GENOMIC DNA]</scope>
    <source>
        <strain evidence="4">cv. Tanjil</strain>
        <tissue evidence="3">Whole plant</tissue>
    </source>
</reference>
<accession>A0A4P1RUR7</accession>
<name>A0A4P1RUR7_LUPAN</name>
<keyword evidence="2" id="KW-0732">Signal</keyword>
<feature type="chain" id="PRO_5020030802" evidence="2">
    <location>
        <begin position="25"/>
        <end position="84"/>
    </location>
</feature>
<dbReference type="Gramene" id="OIW18712">
    <property type="protein sequence ID" value="OIW18712"/>
    <property type="gene ID" value="TanjilG_13464"/>
</dbReference>